<dbReference type="PATRIC" id="fig|1503.3.peg.1978"/>
<organism evidence="4 5">
    <name type="scientific">Gottschalkia purinilytica</name>
    <name type="common">Clostridium purinilyticum</name>
    <dbReference type="NCBI Taxonomy" id="1503"/>
    <lineage>
        <taxon>Bacteria</taxon>
        <taxon>Bacillati</taxon>
        <taxon>Bacillota</taxon>
        <taxon>Tissierellia</taxon>
        <taxon>Tissierellales</taxon>
        <taxon>Gottschalkiaceae</taxon>
        <taxon>Gottschalkia</taxon>
    </lineage>
</organism>
<keyword evidence="1 2" id="KW-0129">CBS domain</keyword>
<evidence type="ECO:0000313" key="5">
    <source>
        <dbReference type="Proteomes" id="UP000037267"/>
    </source>
</evidence>
<evidence type="ECO:0000259" key="3">
    <source>
        <dbReference type="PROSITE" id="PS51371"/>
    </source>
</evidence>
<dbReference type="RefSeq" id="WP_050354331.1">
    <property type="nucleotide sequence ID" value="NZ_LGSS01000003.1"/>
</dbReference>
<dbReference type="PANTHER" id="PTHR43080:SF2">
    <property type="entry name" value="CBS DOMAIN-CONTAINING PROTEIN"/>
    <property type="match status" value="1"/>
</dbReference>
<dbReference type="AlphaFoldDB" id="A0A0L0WD35"/>
<dbReference type="Pfam" id="PF00571">
    <property type="entry name" value="CBS"/>
    <property type="match status" value="2"/>
</dbReference>
<sequence>MRTIQFTDRQEKIINIVKDNQPITGEEIARKLKLTRATLRPDLAILTMVGMLDARPKVGYLYSGKEIESIFAQQLKSLKVADIKSVPIVVEEQTTVYDAIVTMFLENVGTIYVTSNGYFTGVVSRKDFLKSAIGGIDVNKIPVAVIMTRMPNIITVTSEESILDAATKIIEHEIDSVPVIEEVNEDDMKLYKVIGKISKTNIVRVFVDLCKNI</sequence>
<dbReference type="PROSITE" id="PS51371">
    <property type="entry name" value="CBS"/>
    <property type="match status" value="2"/>
</dbReference>
<dbReference type="PIRSF" id="PIRSF026546">
    <property type="entry name" value="UCP026546_CBS_YqzB"/>
    <property type="match status" value="1"/>
</dbReference>
<evidence type="ECO:0000256" key="1">
    <source>
        <dbReference type="ARBA" id="ARBA00023122"/>
    </source>
</evidence>
<dbReference type="InterPro" id="IPR036390">
    <property type="entry name" value="WH_DNA-bd_sf"/>
</dbReference>
<dbReference type="CDD" id="cd04617">
    <property type="entry name" value="CBS_pair_CcpN"/>
    <property type="match status" value="1"/>
</dbReference>
<comment type="caution">
    <text evidence="4">The sequence shown here is derived from an EMBL/GenBank/DDBJ whole genome shotgun (WGS) entry which is preliminary data.</text>
</comment>
<gene>
    <name evidence="4" type="primary">ccpN</name>
    <name evidence="4" type="ORF">CLPU_3c01130</name>
</gene>
<protein>
    <submittedName>
        <fullName evidence="4">Transcriptional repressor CcpN</fullName>
    </submittedName>
</protein>
<dbReference type="SUPFAM" id="SSF46785">
    <property type="entry name" value="Winged helix' DNA-binding domain"/>
    <property type="match status" value="1"/>
</dbReference>
<dbReference type="InterPro" id="IPR046342">
    <property type="entry name" value="CBS_dom_sf"/>
</dbReference>
<dbReference type="SUPFAM" id="SSF54631">
    <property type="entry name" value="CBS-domain pair"/>
    <property type="match status" value="1"/>
</dbReference>
<name>A0A0L0WD35_GOTPU</name>
<dbReference type="Pfam" id="PF08279">
    <property type="entry name" value="HTH_11"/>
    <property type="match status" value="1"/>
</dbReference>
<dbReference type="Gene3D" id="1.10.10.10">
    <property type="entry name" value="Winged helix-like DNA-binding domain superfamily/Winged helix DNA-binding domain"/>
    <property type="match status" value="1"/>
</dbReference>
<dbReference type="OrthoDB" id="9793615at2"/>
<reference evidence="5" key="1">
    <citation type="submission" date="2015-07" db="EMBL/GenBank/DDBJ databases">
        <title>Draft genome sequence of the purine-degrading Gottschalkia purinilyticum DSM 1384 (formerly Clostridium purinilyticum).</title>
        <authorList>
            <person name="Poehlein A."/>
            <person name="Schiel-Bengelsdorf B."/>
            <person name="Bengelsdorf F.R."/>
            <person name="Daniel R."/>
            <person name="Duerre P."/>
        </authorList>
    </citation>
    <scope>NUCLEOTIDE SEQUENCE [LARGE SCALE GENOMIC DNA]</scope>
    <source>
        <strain evidence="5">DSM 1384</strain>
    </source>
</reference>
<dbReference type="STRING" id="1503.CLPU_3c01130"/>
<feature type="domain" description="CBS" evidence="3">
    <location>
        <begin position="147"/>
        <end position="213"/>
    </location>
</feature>
<dbReference type="SMART" id="SM00116">
    <property type="entry name" value="CBS"/>
    <property type="match status" value="2"/>
</dbReference>
<feature type="domain" description="CBS" evidence="3">
    <location>
        <begin position="83"/>
        <end position="138"/>
    </location>
</feature>
<dbReference type="InterPro" id="IPR036388">
    <property type="entry name" value="WH-like_DNA-bd_sf"/>
</dbReference>
<accession>A0A0L0WD35</accession>
<dbReference type="InterPro" id="IPR016842">
    <property type="entry name" value="UCP026546_HTH-CBS"/>
</dbReference>
<evidence type="ECO:0000313" key="4">
    <source>
        <dbReference type="EMBL" id="KNF09335.1"/>
    </source>
</evidence>
<dbReference type="InterPro" id="IPR000644">
    <property type="entry name" value="CBS_dom"/>
</dbReference>
<dbReference type="EMBL" id="LGSS01000003">
    <property type="protein sequence ID" value="KNF09335.1"/>
    <property type="molecule type" value="Genomic_DNA"/>
</dbReference>
<dbReference type="InterPro" id="IPR051257">
    <property type="entry name" value="Diverse_CBS-Domain"/>
</dbReference>
<proteinExistence type="predicted"/>
<keyword evidence="5" id="KW-1185">Reference proteome</keyword>
<dbReference type="PANTHER" id="PTHR43080">
    <property type="entry name" value="CBS DOMAIN-CONTAINING PROTEIN CBSX3, MITOCHONDRIAL"/>
    <property type="match status" value="1"/>
</dbReference>
<dbReference type="Gene3D" id="3.10.580.10">
    <property type="entry name" value="CBS-domain"/>
    <property type="match status" value="1"/>
</dbReference>
<dbReference type="InterPro" id="IPR013196">
    <property type="entry name" value="HTH_11"/>
</dbReference>
<dbReference type="Proteomes" id="UP000037267">
    <property type="component" value="Unassembled WGS sequence"/>
</dbReference>
<evidence type="ECO:0000256" key="2">
    <source>
        <dbReference type="PROSITE-ProRule" id="PRU00703"/>
    </source>
</evidence>